<dbReference type="FunFam" id="2.10.60.10:FF:000003">
    <property type="entry name" value="lymphocyte antigen 6E isoform X1"/>
    <property type="match status" value="1"/>
</dbReference>
<comment type="caution">
    <text evidence="10">The sequence shown here is derived from an EMBL/GenBank/DDBJ whole genome shotgun (WGS) entry which is preliminary data.</text>
</comment>
<dbReference type="GO" id="GO:0030098">
    <property type="term" value="P:lymphocyte differentiation"/>
    <property type="evidence" value="ECO:0007669"/>
    <property type="project" value="InterPro"/>
</dbReference>
<dbReference type="Pfam" id="PF00087">
    <property type="entry name" value="Toxin_TOLIP"/>
    <property type="match status" value="1"/>
</dbReference>
<comment type="subcellular location">
    <subcellularLocation>
        <location evidence="1">Cell membrane</location>
    </subcellularLocation>
    <subcellularLocation>
        <location evidence="2">Membrane</location>
        <topology evidence="2">Lipid-anchor</topology>
        <topology evidence="2">GPI-anchor</topology>
    </subcellularLocation>
</comment>
<dbReference type="FunCoup" id="A0A7J8BBH3">
    <property type="interactions" value="21"/>
</dbReference>
<dbReference type="Gene3D" id="2.10.60.10">
    <property type="entry name" value="CD59"/>
    <property type="match status" value="1"/>
</dbReference>
<keyword evidence="11" id="KW-1185">Reference proteome</keyword>
<keyword evidence="6" id="KW-0472">Membrane</keyword>
<dbReference type="AlphaFoldDB" id="A0A7J8BBH3"/>
<dbReference type="InParanoid" id="A0A7J8BBH3"/>
<dbReference type="GO" id="GO:0009986">
    <property type="term" value="C:cell surface"/>
    <property type="evidence" value="ECO:0007669"/>
    <property type="project" value="InterPro"/>
</dbReference>
<evidence type="ECO:0000256" key="1">
    <source>
        <dbReference type="ARBA" id="ARBA00004236"/>
    </source>
</evidence>
<evidence type="ECO:0000313" key="10">
    <source>
        <dbReference type="EMBL" id="KAF6395839.1"/>
    </source>
</evidence>
<keyword evidence="4" id="KW-0336">GPI-anchor</keyword>
<accession>A0A7J8BBH3</accession>
<dbReference type="InterPro" id="IPR016054">
    <property type="entry name" value="LY6_UPA_recep-like"/>
</dbReference>
<dbReference type="CDD" id="cd23542">
    <property type="entry name" value="TFP_LU_ECD_Ly6D"/>
    <property type="match status" value="1"/>
</dbReference>
<dbReference type="GO" id="GO:0005886">
    <property type="term" value="C:plasma membrane"/>
    <property type="evidence" value="ECO:0007669"/>
    <property type="project" value="UniProtKB-SubCell"/>
</dbReference>
<feature type="signal peptide" evidence="8">
    <location>
        <begin position="1"/>
        <end position="20"/>
    </location>
</feature>
<keyword evidence="5 8" id="KW-0732">Signal</keyword>
<dbReference type="OrthoDB" id="9449056at2759"/>
<dbReference type="Proteomes" id="UP000550707">
    <property type="component" value="Unassembled WGS sequence"/>
</dbReference>
<keyword evidence="4" id="KW-0449">Lipoprotein</keyword>
<sequence>MKTLLLLLAALVAAAGPAQALHCHVCSSTTNCKKPQSCPANWRYCRTTSTVEPLSGNLVEKDCAESCVPSYNLPGQISRGITTLCCQSDLCNEKLHSGAPARALLSGTAAGLALALSLLTLGLAPRL</sequence>
<dbReference type="InterPro" id="IPR042339">
    <property type="entry name" value="Ly6D"/>
</dbReference>
<evidence type="ECO:0000313" key="11">
    <source>
        <dbReference type="Proteomes" id="UP000550707"/>
    </source>
</evidence>
<keyword evidence="7" id="KW-0325">Glycoprotein</keyword>
<evidence type="ECO:0000256" key="6">
    <source>
        <dbReference type="ARBA" id="ARBA00023136"/>
    </source>
</evidence>
<dbReference type="PANTHER" id="PTHR16982">
    <property type="entry name" value="LYMPHOCYTE ANTIGEN 6D"/>
    <property type="match status" value="1"/>
</dbReference>
<name>A0A7J8BBH3_MOLMO</name>
<evidence type="ECO:0000256" key="7">
    <source>
        <dbReference type="ARBA" id="ARBA00023180"/>
    </source>
</evidence>
<dbReference type="PANTHER" id="PTHR16982:SF2">
    <property type="entry name" value="LYMPHOCYTE ANTIGEN 6D"/>
    <property type="match status" value="1"/>
</dbReference>
<protein>
    <submittedName>
        <fullName evidence="10">Lymphocyte antigen 6 family member D</fullName>
    </submittedName>
</protein>
<evidence type="ECO:0000256" key="4">
    <source>
        <dbReference type="ARBA" id="ARBA00022622"/>
    </source>
</evidence>
<dbReference type="SUPFAM" id="SSF57302">
    <property type="entry name" value="Snake toxin-like"/>
    <property type="match status" value="1"/>
</dbReference>
<reference evidence="10 11" key="1">
    <citation type="journal article" date="2020" name="Nature">
        <title>Six reference-quality genomes reveal evolution of bat adaptations.</title>
        <authorList>
            <person name="Jebb D."/>
            <person name="Huang Z."/>
            <person name="Pippel M."/>
            <person name="Hughes G.M."/>
            <person name="Lavrichenko K."/>
            <person name="Devanna P."/>
            <person name="Winkler S."/>
            <person name="Jermiin L.S."/>
            <person name="Skirmuntt E.C."/>
            <person name="Katzourakis A."/>
            <person name="Burkitt-Gray L."/>
            <person name="Ray D.A."/>
            <person name="Sullivan K.A.M."/>
            <person name="Roscito J.G."/>
            <person name="Kirilenko B.M."/>
            <person name="Davalos L.M."/>
            <person name="Corthals A.P."/>
            <person name="Power M.L."/>
            <person name="Jones G."/>
            <person name="Ransome R.D."/>
            <person name="Dechmann D.K.N."/>
            <person name="Locatelli A.G."/>
            <person name="Puechmaille S.J."/>
            <person name="Fedrigo O."/>
            <person name="Jarvis E.D."/>
            <person name="Hiller M."/>
            <person name="Vernes S.C."/>
            <person name="Myers E.W."/>
            <person name="Teeling E.C."/>
        </authorList>
    </citation>
    <scope>NUCLEOTIDE SEQUENCE [LARGE SCALE GENOMIC DNA]</scope>
    <source>
        <strain evidence="10">MMolMol1</strain>
        <tissue evidence="10">Muscle</tissue>
    </source>
</reference>
<feature type="chain" id="PRO_5029818758" evidence="8">
    <location>
        <begin position="21"/>
        <end position="127"/>
    </location>
</feature>
<proteinExistence type="predicted"/>
<evidence type="ECO:0000256" key="8">
    <source>
        <dbReference type="SAM" id="SignalP"/>
    </source>
</evidence>
<dbReference type="SMART" id="SM00134">
    <property type="entry name" value="LU"/>
    <property type="match status" value="1"/>
</dbReference>
<dbReference type="InterPro" id="IPR035076">
    <property type="entry name" value="Toxin/TOLIP"/>
</dbReference>
<evidence type="ECO:0000256" key="3">
    <source>
        <dbReference type="ARBA" id="ARBA00022475"/>
    </source>
</evidence>
<dbReference type="GO" id="GO:0098552">
    <property type="term" value="C:side of membrane"/>
    <property type="evidence" value="ECO:0007669"/>
    <property type="project" value="UniProtKB-KW"/>
</dbReference>
<evidence type="ECO:0000256" key="5">
    <source>
        <dbReference type="ARBA" id="ARBA00022729"/>
    </source>
</evidence>
<gene>
    <name evidence="10" type="ORF">HJG59_011735</name>
</gene>
<dbReference type="InterPro" id="IPR045860">
    <property type="entry name" value="Snake_toxin-like_sf"/>
</dbReference>
<feature type="domain" description="UPAR/Ly6" evidence="9">
    <location>
        <begin position="21"/>
        <end position="105"/>
    </location>
</feature>
<keyword evidence="3" id="KW-1003">Cell membrane</keyword>
<evidence type="ECO:0000256" key="2">
    <source>
        <dbReference type="ARBA" id="ARBA00004589"/>
    </source>
</evidence>
<dbReference type="EMBL" id="JACASF010000033">
    <property type="protein sequence ID" value="KAF6395839.1"/>
    <property type="molecule type" value="Genomic_DNA"/>
</dbReference>
<evidence type="ECO:0000259" key="9">
    <source>
        <dbReference type="SMART" id="SM00134"/>
    </source>
</evidence>
<organism evidence="10 11">
    <name type="scientific">Molossus molossus</name>
    <name type="common">Pallas' mastiff bat</name>
    <name type="synonym">Vespertilio molossus</name>
    <dbReference type="NCBI Taxonomy" id="27622"/>
    <lineage>
        <taxon>Eukaryota</taxon>
        <taxon>Metazoa</taxon>
        <taxon>Chordata</taxon>
        <taxon>Craniata</taxon>
        <taxon>Vertebrata</taxon>
        <taxon>Euteleostomi</taxon>
        <taxon>Mammalia</taxon>
        <taxon>Eutheria</taxon>
        <taxon>Laurasiatheria</taxon>
        <taxon>Chiroptera</taxon>
        <taxon>Yangochiroptera</taxon>
        <taxon>Molossidae</taxon>
        <taxon>Molossus</taxon>
    </lineage>
</organism>